<keyword evidence="5" id="KW-0627">Porphyrin biosynthesis</keyword>
<evidence type="ECO:0000313" key="8">
    <source>
        <dbReference type="EMBL" id="KKN50327.1"/>
    </source>
</evidence>
<dbReference type="GO" id="GO:0005737">
    <property type="term" value="C:cytoplasm"/>
    <property type="evidence" value="ECO:0007669"/>
    <property type="project" value="TreeGrafter"/>
</dbReference>
<dbReference type="PIRSF" id="PIRSF001438">
    <property type="entry name" value="4pyrrol_synth_OHMeBilane_synth"/>
    <property type="match status" value="1"/>
</dbReference>
<dbReference type="PANTHER" id="PTHR11557">
    <property type="entry name" value="PORPHOBILINOGEN DEAMINASE"/>
    <property type="match status" value="1"/>
</dbReference>
<evidence type="ECO:0000256" key="4">
    <source>
        <dbReference type="ARBA" id="ARBA00022679"/>
    </source>
</evidence>
<dbReference type="AlphaFoldDB" id="A0A0F9RKJ7"/>
<comment type="similarity">
    <text evidence="2">Belongs to the HMBS family.</text>
</comment>
<dbReference type="Gene3D" id="3.30.160.40">
    <property type="entry name" value="Porphobilinogen deaminase, C-terminal domain"/>
    <property type="match status" value="1"/>
</dbReference>
<evidence type="ECO:0000256" key="5">
    <source>
        <dbReference type="ARBA" id="ARBA00023244"/>
    </source>
</evidence>
<dbReference type="PANTHER" id="PTHR11557:SF0">
    <property type="entry name" value="PORPHOBILINOGEN DEAMINASE"/>
    <property type="match status" value="1"/>
</dbReference>
<dbReference type="HAMAP" id="MF_00260">
    <property type="entry name" value="Porphobil_deam"/>
    <property type="match status" value="1"/>
</dbReference>
<dbReference type="Pfam" id="PF03900">
    <property type="entry name" value="Porphobil_deamC"/>
    <property type="match status" value="1"/>
</dbReference>
<comment type="cofactor">
    <cofactor evidence="1">
        <name>dipyrromethane</name>
        <dbReference type="ChEBI" id="CHEBI:60342"/>
    </cofactor>
</comment>
<proteinExistence type="inferred from homology"/>
<dbReference type="EC" id="2.5.1.61" evidence="3"/>
<gene>
    <name evidence="8" type="ORF">LCGC14_0633780</name>
</gene>
<feature type="domain" description="Porphobilinogen deaminase C-terminal" evidence="7">
    <location>
        <begin position="214"/>
        <end position="285"/>
    </location>
</feature>
<dbReference type="InterPro" id="IPR022417">
    <property type="entry name" value="Porphobilin_deaminase_N"/>
</dbReference>
<evidence type="ECO:0000256" key="1">
    <source>
        <dbReference type="ARBA" id="ARBA00001916"/>
    </source>
</evidence>
<dbReference type="PRINTS" id="PR00151">
    <property type="entry name" value="PORPHBDMNASE"/>
</dbReference>
<name>A0A0F9RKJ7_9ZZZZ</name>
<dbReference type="Pfam" id="PF01379">
    <property type="entry name" value="Porphobil_deam"/>
    <property type="match status" value="1"/>
</dbReference>
<dbReference type="InterPro" id="IPR022418">
    <property type="entry name" value="Porphobilinogen_deaminase_C"/>
</dbReference>
<dbReference type="NCBIfam" id="TIGR00212">
    <property type="entry name" value="hemC"/>
    <property type="match status" value="1"/>
</dbReference>
<keyword evidence="4" id="KW-0808">Transferase</keyword>
<evidence type="ECO:0000256" key="2">
    <source>
        <dbReference type="ARBA" id="ARBA00005638"/>
    </source>
</evidence>
<dbReference type="InterPro" id="IPR036803">
    <property type="entry name" value="Porphobilinogen_deaminase_C_sf"/>
</dbReference>
<comment type="caution">
    <text evidence="8">The sequence shown here is derived from an EMBL/GenBank/DDBJ whole genome shotgun (WGS) entry which is preliminary data.</text>
</comment>
<dbReference type="SUPFAM" id="SSF54782">
    <property type="entry name" value="Porphobilinogen deaminase (hydroxymethylbilane synthase), C-terminal domain"/>
    <property type="match status" value="1"/>
</dbReference>
<dbReference type="Gene3D" id="3.40.190.10">
    <property type="entry name" value="Periplasmic binding protein-like II"/>
    <property type="match status" value="2"/>
</dbReference>
<dbReference type="GO" id="GO:0006783">
    <property type="term" value="P:heme biosynthetic process"/>
    <property type="evidence" value="ECO:0007669"/>
    <property type="project" value="TreeGrafter"/>
</dbReference>
<sequence>MKLLIAGSRGSRLAMVQTKLIIDKLDCDVQINKISTKGDKITDIALSKIEGKGFFTKELDQALFAGEIDFAVHSLKDLPTDLPEGLIIAAIPKRESANDALVGAYKNLNSIPKNAKIGTSSLRRKAEILNFRPDLNVAELRGNIDTRLKKLNQYDAIIVAEAGLIRLGYSNYSPLPPNEFIPAVCQGALGITARKDDKKVLKIISKLEDTPSKIACKAERIFLSNLEAGCQIPAGAYSTLDFKNDVYEILGFISSIDGKHFIKNKLNSKIRDSVSIASKLANNLLSMGGNEILENIRK</sequence>
<evidence type="ECO:0000259" key="7">
    <source>
        <dbReference type="Pfam" id="PF03900"/>
    </source>
</evidence>
<evidence type="ECO:0000259" key="6">
    <source>
        <dbReference type="Pfam" id="PF01379"/>
    </source>
</evidence>
<protein>
    <recommendedName>
        <fullName evidence="3">hydroxymethylbilane synthase</fullName>
        <ecNumber evidence="3">2.5.1.61</ecNumber>
    </recommendedName>
</protein>
<dbReference type="FunFam" id="3.40.190.10:FF:000005">
    <property type="entry name" value="Porphobilinogen deaminase"/>
    <property type="match status" value="1"/>
</dbReference>
<dbReference type="InterPro" id="IPR000860">
    <property type="entry name" value="HemC"/>
</dbReference>
<dbReference type="GO" id="GO:0004418">
    <property type="term" value="F:hydroxymethylbilane synthase activity"/>
    <property type="evidence" value="ECO:0007669"/>
    <property type="project" value="UniProtKB-EC"/>
</dbReference>
<evidence type="ECO:0000256" key="3">
    <source>
        <dbReference type="ARBA" id="ARBA00012655"/>
    </source>
</evidence>
<dbReference type="SUPFAM" id="SSF53850">
    <property type="entry name" value="Periplasmic binding protein-like II"/>
    <property type="match status" value="1"/>
</dbReference>
<feature type="domain" description="Porphobilinogen deaminase N-terminal" evidence="6">
    <location>
        <begin position="6"/>
        <end position="201"/>
    </location>
</feature>
<accession>A0A0F9RKJ7</accession>
<reference evidence="8" key="1">
    <citation type="journal article" date="2015" name="Nature">
        <title>Complex archaea that bridge the gap between prokaryotes and eukaryotes.</title>
        <authorList>
            <person name="Spang A."/>
            <person name="Saw J.H."/>
            <person name="Jorgensen S.L."/>
            <person name="Zaremba-Niedzwiedzka K."/>
            <person name="Martijn J."/>
            <person name="Lind A.E."/>
            <person name="van Eijk R."/>
            <person name="Schleper C."/>
            <person name="Guy L."/>
            <person name="Ettema T.J."/>
        </authorList>
    </citation>
    <scope>NUCLEOTIDE SEQUENCE</scope>
</reference>
<organism evidence="8">
    <name type="scientific">marine sediment metagenome</name>
    <dbReference type="NCBI Taxonomy" id="412755"/>
    <lineage>
        <taxon>unclassified sequences</taxon>
        <taxon>metagenomes</taxon>
        <taxon>ecological metagenomes</taxon>
    </lineage>
</organism>
<dbReference type="EMBL" id="LAZR01001120">
    <property type="protein sequence ID" value="KKN50327.1"/>
    <property type="molecule type" value="Genomic_DNA"/>
</dbReference>